<name>A0A2B7Y4P2_9EURO</name>
<dbReference type="InterPro" id="IPR038883">
    <property type="entry name" value="AN11006-like"/>
</dbReference>
<evidence type="ECO:0000313" key="3">
    <source>
        <dbReference type="Proteomes" id="UP000223968"/>
    </source>
</evidence>
<dbReference type="AlphaFoldDB" id="A0A2B7Y4P2"/>
<organism evidence="2 3">
    <name type="scientific">Helicocarpus griseus UAMH5409</name>
    <dbReference type="NCBI Taxonomy" id="1447875"/>
    <lineage>
        <taxon>Eukaryota</taxon>
        <taxon>Fungi</taxon>
        <taxon>Dikarya</taxon>
        <taxon>Ascomycota</taxon>
        <taxon>Pezizomycotina</taxon>
        <taxon>Eurotiomycetes</taxon>
        <taxon>Eurotiomycetidae</taxon>
        <taxon>Onygenales</taxon>
        <taxon>Ajellomycetaceae</taxon>
        <taxon>Helicocarpus</taxon>
    </lineage>
</organism>
<reference evidence="2 3" key="1">
    <citation type="submission" date="2017-10" db="EMBL/GenBank/DDBJ databases">
        <title>Comparative genomics in systemic dimorphic fungi from Ajellomycetaceae.</title>
        <authorList>
            <person name="Munoz J.F."/>
            <person name="Mcewen J.G."/>
            <person name="Clay O.K."/>
            <person name="Cuomo C.A."/>
        </authorList>
    </citation>
    <scope>NUCLEOTIDE SEQUENCE [LARGE SCALE GENOMIC DNA]</scope>
    <source>
        <strain evidence="2 3">UAMH5409</strain>
    </source>
</reference>
<dbReference type="EMBL" id="PDNB01000019">
    <property type="protein sequence ID" value="PGH16190.1"/>
    <property type="molecule type" value="Genomic_DNA"/>
</dbReference>
<gene>
    <name evidence="2" type="ORF">AJ79_01957</name>
</gene>
<feature type="region of interest" description="Disordered" evidence="1">
    <location>
        <begin position="361"/>
        <end position="397"/>
    </location>
</feature>
<evidence type="ECO:0000256" key="1">
    <source>
        <dbReference type="SAM" id="MobiDB-lite"/>
    </source>
</evidence>
<proteinExistence type="predicted"/>
<feature type="compositionally biased region" description="Basic residues" evidence="1">
    <location>
        <begin position="369"/>
        <end position="384"/>
    </location>
</feature>
<comment type="caution">
    <text evidence="2">The sequence shown here is derived from an EMBL/GenBank/DDBJ whole genome shotgun (WGS) entry which is preliminary data.</text>
</comment>
<protein>
    <recommendedName>
        <fullName evidence="4">F-box domain-containing protein</fullName>
    </recommendedName>
</protein>
<dbReference type="STRING" id="1447875.A0A2B7Y4P2"/>
<dbReference type="PANTHER" id="PTHR42085:SF1">
    <property type="entry name" value="F-BOX DOMAIN-CONTAINING PROTEIN"/>
    <property type="match status" value="1"/>
</dbReference>
<sequence length="397" mass="46616">MAAILDLTDIPVPPKPIRSPFLRLPPELRNNIYRCLLVEADKLSRRHNALCPYADRKRDLEPPPFSFANDPICSCKRRHILGLLLTNRQIHSEAAQMFWSDNMHYFEDSYLFSRNITNLREQYRDYIHRIGIVSTGSSDYPINRRRRYGQPDCVVWDSILKCRSLRKLELEPAYIDLNHAQYSRLRAASPYLNCLTLVHLQRLCLNPISVGDSRQYVYVKISEEIALDLNGNELQEASLRFRAMCNDVYYNTPRPLPSHLKDNNNKLVLKRGNGDIIATVVVYGLPNSDQTRSRFAKQRLFEQNRLKAAGLPSLSEMRLSVRIKENKDEKERQQKKQQMEEEALLLEQRELDRDRRIREQAVAEAKQKANQRAHKERKVRKAEKLKREERKRVPKKT</sequence>
<evidence type="ECO:0000313" key="2">
    <source>
        <dbReference type="EMBL" id="PGH16190.1"/>
    </source>
</evidence>
<dbReference type="Proteomes" id="UP000223968">
    <property type="component" value="Unassembled WGS sequence"/>
</dbReference>
<evidence type="ECO:0008006" key="4">
    <source>
        <dbReference type="Google" id="ProtNLM"/>
    </source>
</evidence>
<dbReference type="OrthoDB" id="5413827at2759"/>
<dbReference type="PANTHER" id="PTHR42085">
    <property type="entry name" value="F-BOX DOMAIN-CONTAINING PROTEIN"/>
    <property type="match status" value="1"/>
</dbReference>
<accession>A0A2B7Y4P2</accession>
<keyword evidence="3" id="KW-1185">Reference proteome</keyword>